<evidence type="ECO:0000259" key="3">
    <source>
        <dbReference type="PROSITE" id="PS51898"/>
    </source>
</evidence>
<dbReference type="InterPro" id="IPR013762">
    <property type="entry name" value="Integrase-like_cat_sf"/>
</dbReference>
<proteinExistence type="predicted"/>
<dbReference type="InterPro" id="IPR050090">
    <property type="entry name" value="Tyrosine_recombinase_XerCD"/>
</dbReference>
<dbReference type="EMBL" id="UINC01054021">
    <property type="protein sequence ID" value="SVB71238.1"/>
    <property type="molecule type" value="Genomic_DNA"/>
</dbReference>
<reference evidence="4" key="1">
    <citation type="submission" date="2018-05" db="EMBL/GenBank/DDBJ databases">
        <authorList>
            <person name="Lanie J.A."/>
            <person name="Ng W.-L."/>
            <person name="Kazmierczak K.M."/>
            <person name="Andrzejewski T.M."/>
            <person name="Davidsen T.M."/>
            <person name="Wayne K.J."/>
            <person name="Tettelin H."/>
            <person name="Glass J.I."/>
            <person name="Rusch D."/>
            <person name="Podicherti R."/>
            <person name="Tsui H.-C.T."/>
            <person name="Winkler M.E."/>
        </authorList>
    </citation>
    <scope>NUCLEOTIDE SEQUENCE</scope>
</reference>
<evidence type="ECO:0000313" key="4">
    <source>
        <dbReference type="EMBL" id="SVB71238.1"/>
    </source>
</evidence>
<dbReference type="GO" id="GO:0003677">
    <property type="term" value="F:DNA binding"/>
    <property type="evidence" value="ECO:0007669"/>
    <property type="project" value="UniProtKB-KW"/>
</dbReference>
<sequence>MAYTGLDLSDAVNLKWRNIDFRNQVIRVWRNKTLQNPESREISIPITDRVMDVLRLRNRVRRLHDDKIFNITGYAFQKAWKRALRKSSVDWQIRVKDLRHFFGPYLLNQEGVDPLLVANLMGHSSVDMLLKRYGHFTDETKRRVMSLFDKCTQNVRMNAGTKQ</sequence>
<dbReference type="PANTHER" id="PTHR30349">
    <property type="entry name" value="PHAGE INTEGRASE-RELATED"/>
    <property type="match status" value="1"/>
</dbReference>
<dbReference type="Pfam" id="PF00589">
    <property type="entry name" value="Phage_integrase"/>
    <property type="match status" value="1"/>
</dbReference>
<dbReference type="GO" id="GO:0015074">
    <property type="term" value="P:DNA integration"/>
    <property type="evidence" value="ECO:0007669"/>
    <property type="project" value="InterPro"/>
</dbReference>
<protein>
    <recommendedName>
        <fullName evidence="3">Tyr recombinase domain-containing protein</fullName>
    </recommendedName>
</protein>
<accession>A0A382G7N0</accession>
<dbReference type="InterPro" id="IPR002104">
    <property type="entry name" value="Integrase_catalytic"/>
</dbReference>
<organism evidence="4">
    <name type="scientific">marine metagenome</name>
    <dbReference type="NCBI Taxonomy" id="408172"/>
    <lineage>
        <taxon>unclassified sequences</taxon>
        <taxon>metagenomes</taxon>
        <taxon>ecological metagenomes</taxon>
    </lineage>
</organism>
<dbReference type="InterPro" id="IPR011010">
    <property type="entry name" value="DNA_brk_join_enz"/>
</dbReference>
<name>A0A382G7N0_9ZZZZ</name>
<dbReference type="AlphaFoldDB" id="A0A382G7N0"/>
<evidence type="ECO:0000256" key="2">
    <source>
        <dbReference type="ARBA" id="ARBA00023172"/>
    </source>
</evidence>
<feature type="domain" description="Tyr recombinase" evidence="3">
    <location>
        <begin position="1"/>
        <end position="146"/>
    </location>
</feature>
<evidence type="ECO:0000256" key="1">
    <source>
        <dbReference type="ARBA" id="ARBA00023125"/>
    </source>
</evidence>
<keyword evidence="2" id="KW-0233">DNA recombination</keyword>
<dbReference type="PROSITE" id="PS51898">
    <property type="entry name" value="TYR_RECOMBINASE"/>
    <property type="match status" value="1"/>
</dbReference>
<keyword evidence="1" id="KW-0238">DNA-binding</keyword>
<dbReference type="Gene3D" id="1.10.443.10">
    <property type="entry name" value="Intergrase catalytic core"/>
    <property type="match status" value="1"/>
</dbReference>
<dbReference type="PANTHER" id="PTHR30349:SF41">
    <property type="entry name" value="INTEGRASE_RECOMBINASE PROTEIN MJ0367-RELATED"/>
    <property type="match status" value="1"/>
</dbReference>
<dbReference type="GO" id="GO:0006310">
    <property type="term" value="P:DNA recombination"/>
    <property type="evidence" value="ECO:0007669"/>
    <property type="project" value="UniProtKB-KW"/>
</dbReference>
<gene>
    <name evidence="4" type="ORF">METZ01_LOCUS224092</name>
</gene>
<dbReference type="SUPFAM" id="SSF56349">
    <property type="entry name" value="DNA breaking-rejoining enzymes"/>
    <property type="match status" value="1"/>
</dbReference>